<dbReference type="InterPro" id="IPR043427">
    <property type="entry name" value="YscJ/FliF"/>
</dbReference>
<dbReference type="RefSeq" id="WP_319955361.1">
    <property type="nucleotide sequence ID" value="NZ_JAXAVX010000011.1"/>
</dbReference>
<evidence type="ECO:0000256" key="10">
    <source>
        <dbReference type="SAM" id="MobiDB-lite"/>
    </source>
</evidence>
<evidence type="ECO:0000256" key="2">
    <source>
        <dbReference type="ARBA" id="ARBA00004651"/>
    </source>
</evidence>
<proteinExistence type="inferred from homology"/>
<feature type="region of interest" description="Disordered" evidence="10">
    <location>
        <begin position="274"/>
        <end position="337"/>
    </location>
</feature>
<feature type="domain" description="Flagellar M-ring N-terminal" evidence="12">
    <location>
        <begin position="37"/>
        <end position="211"/>
    </location>
</feature>
<evidence type="ECO:0000256" key="3">
    <source>
        <dbReference type="ARBA" id="ARBA00007971"/>
    </source>
</evidence>
<feature type="domain" description="Flagellar M-ring C-terminal" evidence="13">
    <location>
        <begin position="250"/>
        <end position="398"/>
    </location>
</feature>
<keyword evidence="8 9" id="KW-0975">Bacterial flagellum</keyword>
<comment type="function">
    <text evidence="9">The M ring may be actively involved in energy transduction.</text>
</comment>
<dbReference type="Pfam" id="PF08345">
    <property type="entry name" value="YscJ_FliF_C"/>
    <property type="match status" value="1"/>
</dbReference>
<evidence type="ECO:0000256" key="6">
    <source>
        <dbReference type="ARBA" id="ARBA00022989"/>
    </source>
</evidence>
<keyword evidence="14" id="KW-0282">Flagellum</keyword>
<keyword evidence="14" id="KW-0966">Cell projection</keyword>
<evidence type="ECO:0000256" key="8">
    <source>
        <dbReference type="ARBA" id="ARBA00023143"/>
    </source>
</evidence>
<gene>
    <name evidence="14" type="primary">fliF</name>
    <name evidence="14" type="ORF">SK069_16560</name>
</gene>
<keyword evidence="6 11" id="KW-1133">Transmembrane helix</keyword>
<keyword evidence="14" id="KW-0969">Cilium</keyword>
<evidence type="ECO:0000256" key="1">
    <source>
        <dbReference type="ARBA" id="ARBA00004117"/>
    </source>
</evidence>
<evidence type="ECO:0000256" key="5">
    <source>
        <dbReference type="ARBA" id="ARBA00022692"/>
    </source>
</evidence>
<evidence type="ECO:0000313" key="14">
    <source>
        <dbReference type="EMBL" id="MDX8153212.1"/>
    </source>
</evidence>
<dbReference type="EMBL" id="JAXAVX010000011">
    <property type="protein sequence ID" value="MDX8153212.1"/>
    <property type="molecule type" value="Genomic_DNA"/>
</dbReference>
<name>A0ABU4VPE7_9ACTN</name>
<dbReference type="InterPro" id="IPR013556">
    <property type="entry name" value="Flag_M-ring_C"/>
</dbReference>
<keyword evidence="4" id="KW-1003">Cell membrane</keyword>
<dbReference type="NCBIfam" id="TIGR00206">
    <property type="entry name" value="fliF"/>
    <property type="match status" value="1"/>
</dbReference>
<feature type="compositionally biased region" description="Low complexity" evidence="10">
    <location>
        <begin position="304"/>
        <end position="314"/>
    </location>
</feature>
<evidence type="ECO:0000259" key="13">
    <source>
        <dbReference type="Pfam" id="PF08345"/>
    </source>
</evidence>
<dbReference type="Gene3D" id="3.30.300.30">
    <property type="match status" value="1"/>
</dbReference>
<evidence type="ECO:0000256" key="4">
    <source>
        <dbReference type="ARBA" id="ARBA00022475"/>
    </source>
</evidence>
<dbReference type="Pfam" id="PF01514">
    <property type="entry name" value="YscJ_FliF"/>
    <property type="match status" value="1"/>
</dbReference>
<organism evidence="14 15">
    <name type="scientific">Patulibacter brassicae</name>
    <dbReference type="NCBI Taxonomy" id="1705717"/>
    <lineage>
        <taxon>Bacteria</taxon>
        <taxon>Bacillati</taxon>
        <taxon>Actinomycetota</taxon>
        <taxon>Thermoleophilia</taxon>
        <taxon>Solirubrobacterales</taxon>
        <taxon>Patulibacteraceae</taxon>
        <taxon>Patulibacter</taxon>
    </lineage>
</organism>
<dbReference type="PIRSF" id="PIRSF004862">
    <property type="entry name" value="FliF"/>
    <property type="match status" value="1"/>
</dbReference>
<sequence length="515" mass="53588">MPLPKLLANLSTRGRIAVGGAAVGVLVVLYIMFSLATKPSYTTIVTALDPAQTGKMTAALDEKGVGYELQNNGTALAVQKADVANARIALAEVGGVSGGKIQPGFELFDEQSMGTSQMQQRVTYQRAMEGELANTIRQIQGVGSASVQLVLPDDNDALFTEDAPQPSAAVLLGAADIDPSAVQGIARLVASSVKSLRPQNVTITDAAGQLLWPSGAAGDASGGTGGATLAKQSAAQKYQRTMETSLTTLLAQTVGPDKARVRVSADIDADKATQEQLRYGRRSVPLKEKTSNEEMRGTGGAGGASNSASTVPGYAAGGAGGGGNSRYSNETTDRELGNDKTVEKREIAAGGVQKQSVAVMVSDKVPQAQIPAIQSAVAAAAGIDRQRGDQLTVTRVPFAAPPAPAAGPMVPGGILAAVKWALLGLATIVFLVLVGRHLRRREGEPLASAAWLDELEPPRSIRALHAEQPTAQLAPVGVPPLGEYQAPVARRQIEELAEREPEKVAHQVRHWMGED</sequence>
<reference evidence="14 15" key="1">
    <citation type="submission" date="2023-11" db="EMBL/GenBank/DDBJ databases">
        <authorList>
            <person name="Xu M."/>
            <person name="Jiang T."/>
        </authorList>
    </citation>
    <scope>NUCLEOTIDE SEQUENCE [LARGE SCALE GENOMIC DNA]</scope>
    <source>
        <strain evidence="14 15">SD</strain>
    </source>
</reference>
<accession>A0ABU4VPE7</accession>
<comment type="caution">
    <text evidence="14">The sequence shown here is derived from an EMBL/GenBank/DDBJ whole genome shotgun (WGS) entry which is preliminary data.</text>
</comment>
<comment type="subcellular location">
    <subcellularLocation>
        <location evidence="1 9">Bacterial flagellum basal body</location>
    </subcellularLocation>
    <subcellularLocation>
        <location evidence="2">Cell membrane</location>
        <topology evidence="2">Multi-pass membrane protein</topology>
    </subcellularLocation>
</comment>
<dbReference type="InterPro" id="IPR006182">
    <property type="entry name" value="FliF_N_dom"/>
</dbReference>
<feature type="transmembrane region" description="Helical" evidence="11">
    <location>
        <begin position="414"/>
        <end position="434"/>
    </location>
</feature>
<feature type="compositionally biased region" description="Gly residues" evidence="10">
    <location>
        <begin position="315"/>
        <end position="324"/>
    </location>
</feature>
<keyword evidence="7 11" id="KW-0472">Membrane</keyword>
<keyword evidence="15" id="KW-1185">Reference proteome</keyword>
<feature type="compositionally biased region" description="Basic and acidic residues" evidence="10">
    <location>
        <begin position="285"/>
        <end position="296"/>
    </location>
</feature>
<dbReference type="PANTHER" id="PTHR30046:SF0">
    <property type="entry name" value="FLAGELLAR M-RING PROTEIN"/>
    <property type="match status" value="1"/>
</dbReference>
<dbReference type="PANTHER" id="PTHR30046">
    <property type="entry name" value="FLAGELLAR M-RING PROTEIN"/>
    <property type="match status" value="1"/>
</dbReference>
<evidence type="ECO:0000256" key="11">
    <source>
        <dbReference type="SAM" id="Phobius"/>
    </source>
</evidence>
<dbReference type="InterPro" id="IPR000067">
    <property type="entry name" value="FlgMring_FliF"/>
</dbReference>
<evidence type="ECO:0000256" key="7">
    <source>
        <dbReference type="ARBA" id="ARBA00023136"/>
    </source>
</evidence>
<keyword evidence="5 11" id="KW-0812">Transmembrane</keyword>
<evidence type="ECO:0000313" key="15">
    <source>
        <dbReference type="Proteomes" id="UP001277761"/>
    </source>
</evidence>
<evidence type="ECO:0000256" key="9">
    <source>
        <dbReference type="PIRNR" id="PIRNR004862"/>
    </source>
</evidence>
<dbReference type="InterPro" id="IPR045851">
    <property type="entry name" value="AMP-bd_C_sf"/>
</dbReference>
<protein>
    <recommendedName>
        <fullName evidence="9">Flagellar M-ring protein</fullName>
    </recommendedName>
</protein>
<feature type="transmembrane region" description="Helical" evidence="11">
    <location>
        <begin position="16"/>
        <end position="36"/>
    </location>
</feature>
<dbReference type="PRINTS" id="PR01009">
    <property type="entry name" value="FLGMRINGFLIF"/>
</dbReference>
<dbReference type="Proteomes" id="UP001277761">
    <property type="component" value="Unassembled WGS sequence"/>
</dbReference>
<evidence type="ECO:0000259" key="12">
    <source>
        <dbReference type="Pfam" id="PF01514"/>
    </source>
</evidence>
<comment type="similarity">
    <text evidence="3 9">Belongs to the FliF family.</text>
</comment>